<organism evidence="1 2">
    <name type="scientific">Dorea longicatena</name>
    <dbReference type="NCBI Taxonomy" id="88431"/>
    <lineage>
        <taxon>Bacteria</taxon>
        <taxon>Bacillati</taxon>
        <taxon>Bacillota</taxon>
        <taxon>Clostridia</taxon>
        <taxon>Lachnospirales</taxon>
        <taxon>Lachnospiraceae</taxon>
        <taxon>Dorea</taxon>
    </lineage>
</organism>
<comment type="caution">
    <text evidence="1">The sequence shown here is derived from an EMBL/GenBank/DDBJ whole genome shotgun (WGS) entry which is preliminary data.</text>
</comment>
<evidence type="ECO:0000313" key="2">
    <source>
        <dbReference type="Proteomes" id="UP000261285"/>
    </source>
</evidence>
<dbReference type="NCBIfam" id="TIGR02646">
    <property type="entry name" value="retron system putative HNH endonuclease"/>
    <property type="match status" value="1"/>
</dbReference>
<dbReference type="EMBL" id="QSVN01000002">
    <property type="protein sequence ID" value="RGO34384.1"/>
    <property type="molecule type" value="Genomic_DNA"/>
</dbReference>
<name>A0A3E5GHU0_9FIRM</name>
<proteinExistence type="predicted"/>
<accession>A0A3E5GHU0</accession>
<evidence type="ECO:0000313" key="1">
    <source>
        <dbReference type="EMBL" id="RGO34384.1"/>
    </source>
</evidence>
<reference evidence="1 2" key="1">
    <citation type="submission" date="2018-08" db="EMBL/GenBank/DDBJ databases">
        <title>A genome reference for cultivated species of the human gut microbiota.</title>
        <authorList>
            <person name="Zou Y."/>
            <person name="Xue W."/>
            <person name="Luo G."/>
        </authorList>
    </citation>
    <scope>NUCLEOTIDE SEQUENCE [LARGE SCALE GENOMIC DNA]</scope>
    <source>
        <strain evidence="1 2">OM02-16</strain>
    </source>
</reference>
<dbReference type="AlphaFoldDB" id="A0A3E5GHU0"/>
<protein>
    <submittedName>
        <fullName evidence="1">TIGR02646 family protein</fullName>
    </submittedName>
</protein>
<dbReference type="Proteomes" id="UP000261285">
    <property type="component" value="Unassembled WGS sequence"/>
</dbReference>
<dbReference type="InterPro" id="IPR013467">
    <property type="entry name" value="HNH78-like"/>
</dbReference>
<gene>
    <name evidence="1" type="ORF">DXB16_02500</name>
</gene>
<sequence length="278" mass="32491">MKLKRRNSMIYIRKRRTPAEIEEKAEKIKKTPGSTYEKLSLPEDTNQLRTLFDQMPKDEIRENLYKEQHGLCAYCMRRITDQRSDTKIEHYKALSTNKETALDYQNYLGVCYGGEKEKFEKTDEENHKNTGCMCCDASRGEQELTINPWNRRQMEAIGYYKKSGEIFVRSNVGLGTELVNAMQKDIDDVLHLNGEKDLDGKIKWDTRSKLVASRRSVCDSVCSQFDRWGNKGVLTADFLQDKIDKLESQLQGNNIADEYIGVRLYLYKRKAEKLRKQR</sequence>